<organism evidence="2 3">
    <name type="scientific">Armillaria solidipes</name>
    <dbReference type="NCBI Taxonomy" id="1076256"/>
    <lineage>
        <taxon>Eukaryota</taxon>
        <taxon>Fungi</taxon>
        <taxon>Dikarya</taxon>
        <taxon>Basidiomycota</taxon>
        <taxon>Agaricomycotina</taxon>
        <taxon>Agaricomycetes</taxon>
        <taxon>Agaricomycetidae</taxon>
        <taxon>Agaricales</taxon>
        <taxon>Marasmiineae</taxon>
        <taxon>Physalacriaceae</taxon>
        <taxon>Armillaria</taxon>
    </lineage>
</organism>
<keyword evidence="1" id="KW-0732">Signal</keyword>
<name>A0A2H3B1C8_9AGAR</name>
<protein>
    <submittedName>
        <fullName evidence="2">Uncharacterized protein</fullName>
    </submittedName>
</protein>
<sequence>MSLVSVVFSASWLHLVASISALALAKRQCKIQPKEALLRKTMVKNLKRVAV</sequence>
<accession>A0A2H3B1C8</accession>
<dbReference type="AlphaFoldDB" id="A0A2H3B1C8"/>
<dbReference type="Proteomes" id="UP000218334">
    <property type="component" value="Unassembled WGS sequence"/>
</dbReference>
<evidence type="ECO:0000313" key="2">
    <source>
        <dbReference type="EMBL" id="PBK64675.1"/>
    </source>
</evidence>
<feature type="signal peptide" evidence="1">
    <location>
        <begin position="1"/>
        <end position="18"/>
    </location>
</feature>
<reference evidence="3" key="1">
    <citation type="journal article" date="2017" name="Nat. Ecol. Evol.">
        <title>Genome expansion and lineage-specific genetic innovations in the forest pathogenic fungi Armillaria.</title>
        <authorList>
            <person name="Sipos G."/>
            <person name="Prasanna A.N."/>
            <person name="Walter M.C."/>
            <person name="O'Connor E."/>
            <person name="Balint B."/>
            <person name="Krizsan K."/>
            <person name="Kiss B."/>
            <person name="Hess J."/>
            <person name="Varga T."/>
            <person name="Slot J."/>
            <person name="Riley R."/>
            <person name="Boka B."/>
            <person name="Rigling D."/>
            <person name="Barry K."/>
            <person name="Lee J."/>
            <person name="Mihaltcheva S."/>
            <person name="LaButti K."/>
            <person name="Lipzen A."/>
            <person name="Waldron R."/>
            <person name="Moloney N.M."/>
            <person name="Sperisen C."/>
            <person name="Kredics L."/>
            <person name="Vagvoelgyi C."/>
            <person name="Patrignani A."/>
            <person name="Fitzpatrick D."/>
            <person name="Nagy I."/>
            <person name="Doyle S."/>
            <person name="Anderson J.B."/>
            <person name="Grigoriev I.V."/>
            <person name="Gueldener U."/>
            <person name="Muensterkoetter M."/>
            <person name="Nagy L.G."/>
        </authorList>
    </citation>
    <scope>NUCLEOTIDE SEQUENCE [LARGE SCALE GENOMIC DNA]</scope>
    <source>
        <strain evidence="3">28-4</strain>
    </source>
</reference>
<proteinExistence type="predicted"/>
<evidence type="ECO:0000256" key="1">
    <source>
        <dbReference type="SAM" id="SignalP"/>
    </source>
</evidence>
<feature type="non-terminal residue" evidence="2">
    <location>
        <position position="51"/>
    </location>
</feature>
<gene>
    <name evidence="2" type="ORF">ARMSODRAFT_961845</name>
</gene>
<evidence type="ECO:0000313" key="3">
    <source>
        <dbReference type="Proteomes" id="UP000218334"/>
    </source>
</evidence>
<keyword evidence="3" id="KW-1185">Reference proteome</keyword>
<feature type="chain" id="PRO_5013567985" evidence="1">
    <location>
        <begin position="19"/>
        <end position="51"/>
    </location>
</feature>
<dbReference type="EMBL" id="KZ293450">
    <property type="protein sequence ID" value="PBK64675.1"/>
    <property type="molecule type" value="Genomic_DNA"/>
</dbReference>